<evidence type="ECO:0000313" key="3">
    <source>
        <dbReference type="Proteomes" id="UP000288805"/>
    </source>
</evidence>
<reference evidence="2 3" key="1">
    <citation type="journal article" date="2018" name="PLoS Genet.">
        <title>Population sequencing reveals clonal diversity and ancestral inbreeding in the grapevine cultivar Chardonnay.</title>
        <authorList>
            <person name="Roach M.J."/>
            <person name="Johnson D.L."/>
            <person name="Bohlmann J."/>
            <person name="van Vuuren H.J."/>
            <person name="Jones S.J."/>
            <person name="Pretorius I.S."/>
            <person name="Schmidt S.A."/>
            <person name="Borneman A.R."/>
        </authorList>
    </citation>
    <scope>NUCLEOTIDE SEQUENCE [LARGE SCALE GENOMIC DNA]</scope>
    <source>
        <strain evidence="3">cv. Chardonnay</strain>
        <tissue evidence="2">Leaf</tissue>
    </source>
</reference>
<gene>
    <name evidence="2" type="ORF">CK203_047809</name>
</gene>
<organism evidence="2 3">
    <name type="scientific">Vitis vinifera</name>
    <name type="common">Grape</name>
    <dbReference type="NCBI Taxonomy" id="29760"/>
    <lineage>
        <taxon>Eukaryota</taxon>
        <taxon>Viridiplantae</taxon>
        <taxon>Streptophyta</taxon>
        <taxon>Embryophyta</taxon>
        <taxon>Tracheophyta</taxon>
        <taxon>Spermatophyta</taxon>
        <taxon>Magnoliopsida</taxon>
        <taxon>eudicotyledons</taxon>
        <taxon>Gunneridae</taxon>
        <taxon>Pentapetalae</taxon>
        <taxon>rosids</taxon>
        <taxon>Vitales</taxon>
        <taxon>Vitaceae</taxon>
        <taxon>Viteae</taxon>
        <taxon>Vitis</taxon>
    </lineage>
</organism>
<feature type="region of interest" description="Disordered" evidence="1">
    <location>
        <begin position="168"/>
        <end position="206"/>
    </location>
</feature>
<accession>A0A438H8E5</accession>
<sequence length="206" mass="22993">MTIARLDIMEWSEMIFMELSEFKVHLHCHNSLVLCKSFINESGVVWVLHTSVQAMLLGWHSRSIGKRRKKVDIWEERKVFGSRGQGLKDEMLGKSPPPLLVSNGKNSNPIKIVKRDSQSVRIKLSVGGMPEKIVTAFQTVHDEQVNEEAALNKCKTAVQHVGKLEVDAGNTSGEASQAKKLTLEGTHEFQTTRVEKETTTPSSKTA</sequence>
<dbReference type="AlphaFoldDB" id="A0A438H8E5"/>
<dbReference type="PANTHER" id="PTHR12460">
    <property type="entry name" value="CYCLIN-DEPENDENT KINASE INHIBITOR-RELATED PROTEIN"/>
    <property type="match status" value="1"/>
</dbReference>
<name>A0A438H8E5_VITVI</name>
<dbReference type="Proteomes" id="UP000288805">
    <property type="component" value="Unassembled WGS sequence"/>
</dbReference>
<evidence type="ECO:0000313" key="2">
    <source>
        <dbReference type="EMBL" id="RVW80814.1"/>
    </source>
</evidence>
<dbReference type="EMBL" id="QGNW01000260">
    <property type="protein sequence ID" value="RVW80814.1"/>
    <property type="molecule type" value="Genomic_DNA"/>
</dbReference>
<protein>
    <submittedName>
        <fullName evidence="2">Uncharacterized protein</fullName>
    </submittedName>
</protein>
<evidence type="ECO:0000256" key="1">
    <source>
        <dbReference type="SAM" id="MobiDB-lite"/>
    </source>
</evidence>
<proteinExistence type="predicted"/>
<dbReference type="PANTHER" id="PTHR12460:SF0">
    <property type="entry name" value="CID DOMAIN-CONTAINING PROTEIN-RELATED"/>
    <property type="match status" value="1"/>
</dbReference>
<comment type="caution">
    <text evidence="2">The sequence shown here is derived from an EMBL/GenBank/DDBJ whole genome shotgun (WGS) entry which is preliminary data.</text>
</comment>